<feature type="region of interest" description="Phosphoribosyl-AMP cyclohydrolase" evidence="15">
    <location>
        <begin position="1"/>
        <end position="137"/>
    </location>
</feature>
<dbReference type="GO" id="GO:0000105">
    <property type="term" value="P:L-histidine biosynthetic process"/>
    <property type="evidence" value="ECO:0007669"/>
    <property type="project" value="UniProtKB-UniRule"/>
</dbReference>
<keyword evidence="11 15" id="KW-0378">Hydrolase</keyword>
<dbReference type="InterPro" id="IPR021130">
    <property type="entry name" value="PRib-ATP_PPHydrolase-like"/>
</dbReference>
<dbReference type="NCBIfam" id="NF002747">
    <property type="entry name" value="PRK02759.1"/>
    <property type="match status" value="1"/>
</dbReference>
<evidence type="ECO:0000256" key="11">
    <source>
        <dbReference type="ARBA" id="ARBA00022801"/>
    </source>
</evidence>
<evidence type="ECO:0000256" key="7">
    <source>
        <dbReference type="ARBA" id="ARBA00008299"/>
    </source>
</evidence>
<accession>A0A919XV86</accession>
<dbReference type="Gene3D" id="1.10.287.1080">
    <property type="entry name" value="MazG-like"/>
    <property type="match status" value="1"/>
</dbReference>
<evidence type="ECO:0000256" key="9">
    <source>
        <dbReference type="ARBA" id="ARBA00022605"/>
    </source>
</evidence>
<dbReference type="FunFam" id="3.10.20.810:FF:000001">
    <property type="entry name" value="Histidine biosynthesis bifunctional protein HisIE"/>
    <property type="match status" value="1"/>
</dbReference>
<evidence type="ECO:0000256" key="2">
    <source>
        <dbReference type="ARBA" id="ARBA00001460"/>
    </source>
</evidence>
<feature type="region of interest" description="Phosphoribosyl-ATP pyrophosphohydrolase" evidence="15">
    <location>
        <begin position="138"/>
        <end position="231"/>
    </location>
</feature>
<evidence type="ECO:0000256" key="3">
    <source>
        <dbReference type="ARBA" id="ARBA00004496"/>
    </source>
</evidence>
<evidence type="ECO:0000256" key="5">
    <source>
        <dbReference type="ARBA" id="ARBA00005204"/>
    </source>
</evidence>
<comment type="subcellular location">
    <subcellularLocation>
        <location evidence="3 15">Cytoplasm</location>
    </subcellularLocation>
</comment>
<name>A0A919XV86_9BACL</name>
<evidence type="ECO:0000256" key="6">
    <source>
        <dbReference type="ARBA" id="ARBA00007731"/>
    </source>
</evidence>
<dbReference type="PANTHER" id="PTHR42945">
    <property type="entry name" value="HISTIDINE BIOSYNTHESIS BIFUNCTIONAL PROTEIN"/>
    <property type="match status" value="1"/>
</dbReference>
<dbReference type="GO" id="GO:0005524">
    <property type="term" value="F:ATP binding"/>
    <property type="evidence" value="ECO:0007669"/>
    <property type="project" value="UniProtKB-KW"/>
</dbReference>
<evidence type="ECO:0000256" key="12">
    <source>
        <dbReference type="ARBA" id="ARBA00022840"/>
    </source>
</evidence>
<dbReference type="CDD" id="cd11534">
    <property type="entry name" value="NTP-PPase_HisIE_like"/>
    <property type="match status" value="1"/>
</dbReference>
<dbReference type="InterPro" id="IPR008179">
    <property type="entry name" value="HisE"/>
</dbReference>
<dbReference type="SUPFAM" id="SSF101386">
    <property type="entry name" value="all-alpha NTP pyrophosphatases"/>
    <property type="match status" value="1"/>
</dbReference>
<dbReference type="Proteomes" id="UP000681162">
    <property type="component" value="Unassembled WGS sequence"/>
</dbReference>
<dbReference type="GO" id="GO:0004635">
    <property type="term" value="F:phosphoribosyl-AMP cyclohydrolase activity"/>
    <property type="evidence" value="ECO:0007669"/>
    <property type="project" value="UniProtKB-UniRule"/>
</dbReference>
<comment type="pathway">
    <text evidence="5 15">Amino-acid biosynthesis; L-histidine biosynthesis; L-histidine from 5-phospho-alpha-D-ribose 1-diphosphate: step 2/9.</text>
</comment>
<dbReference type="InterPro" id="IPR002496">
    <property type="entry name" value="PRib_AMP_CycHydrolase_dom"/>
</dbReference>
<dbReference type="PANTHER" id="PTHR42945:SF9">
    <property type="entry name" value="HISTIDINE BIOSYNTHESIS BIFUNCTIONAL PROTEIN HISIE"/>
    <property type="match status" value="1"/>
</dbReference>
<dbReference type="GO" id="GO:0004636">
    <property type="term" value="F:phosphoribosyl-ATP diphosphatase activity"/>
    <property type="evidence" value="ECO:0007669"/>
    <property type="project" value="UniProtKB-UniRule"/>
</dbReference>
<dbReference type="NCBIfam" id="TIGR03188">
    <property type="entry name" value="histidine_hisI"/>
    <property type="match status" value="1"/>
</dbReference>
<keyword evidence="18" id="KW-1185">Reference proteome</keyword>
<dbReference type="Pfam" id="PF01502">
    <property type="entry name" value="PRA-CH"/>
    <property type="match status" value="1"/>
</dbReference>
<protein>
    <recommendedName>
        <fullName evidence="15">Histidine biosynthesis bifunctional protein HisIE</fullName>
    </recommendedName>
    <domain>
        <recommendedName>
            <fullName evidence="15">Phosphoribosyl-AMP cyclohydrolase</fullName>
            <shortName evidence="15">PRA-CH</shortName>
            <ecNumber evidence="15">3.5.4.19</ecNumber>
        </recommendedName>
    </domain>
    <domain>
        <recommendedName>
            <fullName evidence="15">Phosphoribosyl-ATP pyrophosphatase</fullName>
            <shortName evidence="15">PRA-PH</shortName>
            <ecNumber evidence="15">3.6.1.31</ecNumber>
        </recommendedName>
    </domain>
</protein>
<evidence type="ECO:0000313" key="18">
    <source>
        <dbReference type="Proteomes" id="UP000681162"/>
    </source>
</evidence>
<dbReference type="InterPro" id="IPR026660">
    <property type="entry name" value="PRA-CH"/>
</dbReference>
<evidence type="ECO:0000256" key="10">
    <source>
        <dbReference type="ARBA" id="ARBA00022741"/>
    </source>
</evidence>
<keyword evidence="10 15" id="KW-0547">Nucleotide-binding</keyword>
<dbReference type="HAMAP" id="MF_01021">
    <property type="entry name" value="HisI"/>
    <property type="match status" value="1"/>
</dbReference>
<comment type="catalytic activity">
    <reaction evidence="1 15">
        <text>1-(5-phospho-beta-D-ribosyl)-5'-AMP + H2O = 1-(5-phospho-beta-D-ribosyl)-5-[(5-phospho-beta-D-ribosylamino)methylideneamino]imidazole-4-carboxamide</text>
        <dbReference type="Rhea" id="RHEA:20049"/>
        <dbReference type="ChEBI" id="CHEBI:15377"/>
        <dbReference type="ChEBI" id="CHEBI:58435"/>
        <dbReference type="ChEBI" id="CHEBI:59457"/>
        <dbReference type="EC" id="3.5.4.19"/>
    </reaction>
</comment>
<comment type="similarity">
    <text evidence="7 15">In the N-terminal section; belongs to the PRA-CH family.</text>
</comment>
<organism evidence="17 18">
    <name type="scientific">Paenibacillus antibioticophila</name>
    <dbReference type="NCBI Taxonomy" id="1274374"/>
    <lineage>
        <taxon>Bacteria</taxon>
        <taxon>Bacillati</taxon>
        <taxon>Bacillota</taxon>
        <taxon>Bacilli</taxon>
        <taxon>Bacillales</taxon>
        <taxon>Paenibacillaceae</taxon>
        <taxon>Paenibacillus</taxon>
    </lineage>
</organism>
<gene>
    <name evidence="15 17" type="primary">hisI</name>
    <name evidence="15" type="synonym">hisIE</name>
    <name evidence="17" type="ORF">J41TS12_31190</name>
</gene>
<dbReference type="RefSeq" id="WP_212940389.1">
    <property type="nucleotide sequence ID" value="NZ_BORR01000011.1"/>
</dbReference>
<dbReference type="Gene3D" id="3.10.20.810">
    <property type="entry name" value="Phosphoribosyl-AMP cyclohydrolase"/>
    <property type="match status" value="1"/>
</dbReference>
<dbReference type="Pfam" id="PF01503">
    <property type="entry name" value="PRA-PH"/>
    <property type="match status" value="1"/>
</dbReference>
<dbReference type="HAMAP" id="MF_01019">
    <property type="entry name" value="HisIE"/>
    <property type="match status" value="1"/>
</dbReference>
<evidence type="ECO:0000256" key="14">
    <source>
        <dbReference type="ARBA" id="ARBA00023268"/>
    </source>
</evidence>
<comment type="catalytic activity">
    <reaction evidence="2 15">
        <text>1-(5-phospho-beta-D-ribosyl)-ATP + H2O = 1-(5-phospho-beta-D-ribosyl)-5'-AMP + diphosphate + H(+)</text>
        <dbReference type="Rhea" id="RHEA:22828"/>
        <dbReference type="ChEBI" id="CHEBI:15377"/>
        <dbReference type="ChEBI" id="CHEBI:15378"/>
        <dbReference type="ChEBI" id="CHEBI:33019"/>
        <dbReference type="ChEBI" id="CHEBI:59457"/>
        <dbReference type="ChEBI" id="CHEBI:73183"/>
        <dbReference type="EC" id="3.6.1.31"/>
    </reaction>
</comment>
<evidence type="ECO:0000256" key="13">
    <source>
        <dbReference type="ARBA" id="ARBA00023102"/>
    </source>
</evidence>
<keyword evidence="8 15" id="KW-0963">Cytoplasm</keyword>
<keyword evidence="14 15" id="KW-0511">Multifunctional enzyme</keyword>
<keyword evidence="12 15" id="KW-0067">ATP-binding</keyword>
<evidence type="ECO:0000259" key="16">
    <source>
        <dbReference type="Pfam" id="PF01502"/>
    </source>
</evidence>
<dbReference type="InterPro" id="IPR023019">
    <property type="entry name" value="His_synth_HisIE"/>
</dbReference>
<comment type="pathway">
    <text evidence="4 15">Amino-acid biosynthesis; L-histidine biosynthesis; L-histidine from 5-phospho-alpha-D-ribose 1-diphosphate: step 3/9.</text>
</comment>
<dbReference type="EC" id="3.5.4.19" evidence="15"/>
<feature type="domain" description="Phosphoribosyl-AMP cyclohydrolase" evidence="16">
    <location>
        <begin position="45"/>
        <end position="118"/>
    </location>
</feature>
<evidence type="ECO:0000256" key="15">
    <source>
        <dbReference type="HAMAP-Rule" id="MF_01019"/>
    </source>
</evidence>
<reference evidence="17 18" key="1">
    <citation type="submission" date="2021-03" db="EMBL/GenBank/DDBJ databases">
        <title>Antimicrobial resistance genes in bacteria isolated from Japanese honey, and their potential for conferring macrolide and lincosamide resistance in the American foulbrood pathogen Paenibacillus larvae.</title>
        <authorList>
            <person name="Okamoto M."/>
            <person name="Kumagai M."/>
            <person name="Kanamori H."/>
            <person name="Takamatsu D."/>
        </authorList>
    </citation>
    <scope>NUCLEOTIDE SEQUENCE [LARGE SCALE GENOMIC DNA]</scope>
    <source>
        <strain evidence="17 18">J41TS12</strain>
    </source>
</reference>
<keyword evidence="13 15" id="KW-0368">Histidine biosynthesis</keyword>
<dbReference type="EC" id="3.6.1.31" evidence="15"/>
<proteinExistence type="inferred from homology"/>
<dbReference type="SUPFAM" id="SSF141734">
    <property type="entry name" value="HisI-like"/>
    <property type="match status" value="1"/>
</dbReference>
<comment type="similarity">
    <text evidence="6 15">In the C-terminal section; belongs to the PRA-PH family.</text>
</comment>
<dbReference type="NCBIfam" id="NF000768">
    <property type="entry name" value="PRK00051.1"/>
    <property type="match status" value="1"/>
</dbReference>
<sequence length="231" mass="26481">MTTDGQNQALRLSRPLEELVQQIRWDDQGLVPAIVQDAQSREVLMLAYMNKESLGKSLESGQTWFWSRSRSELWNKGATSGNTQQIRSLSYDCDGDTLLMLVDRNGPACHTGEDTCFYRTAAELEGSTGLARERFEVLAELERLIGERYKERPEGAYTTYLFEKGIDKILKKVGEETAESIIAAKNGDNDELRLEVSDLIYHLLVLLRERDLPLDDIMAELERRHERPRRD</sequence>
<dbReference type="AlphaFoldDB" id="A0A919XV86"/>
<evidence type="ECO:0000256" key="1">
    <source>
        <dbReference type="ARBA" id="ARBA00000024"/>
    </source>
</evidence>
<evidence type="ECO:0000256" key="4">
    <source>
        <dbReference type="ARBA" id="ARBA00005169"/>
    </source>
</evidence>
<dbReference type="EMBL" id="BORR01000011">
    <property type="protein sequence ID" value="GIO38258.1"/>
    <property type="molecule type" value="Genomic_DNA"/>
</dbReference>
<keyword evidence="9 15" id="KW-0028">Amino-acid biosynthesis</keyword>
<comment type="caution">
    <text evidence="17">The sequence shown here is derived from an EMBL/GenBank/DDBJ whole genome shotgun (WGS) entry which is preliminary data.</text>
</comment>
<evidence type="ECO:0000256" key="8">
    <source>
        <dbReference type="ARBA" id="ARBA00022490"/>
    </source>
</evidence>
<dbReference type="GO" id="GO:0005737">
    <property type="term" value="C:cytoplasm"/>
    <property type="evidence" value="ECO:0007669"/>
    <property type="project" value="UniProtKB-SubCell"/>
</dbReference>
<dbReference type="InterPro" id="IPR038019">
    <property type="entry name" value="PRib_AMP_CycHydrolase_sf"/>
</dbReference>
<dbReference type="HAMAP" id="MF_01020">
    <property type="entry name" value="HisE"/>
    <property type="match status" value="1"/>
</dbReference>
<evidence type="ECO:0000313" key="17">
    <source>
        <dbReference type="EMBL" id="GIO38258.1"/>
    </source>
</evidence>